<accession>A0ABV5VY16</accession>
<gene>
    <name evidence="8" type="ORF">ACFFNY_16165</name>
</gene>
<keyword evidence="2" id="KW-1003">Cell membrane</keyword>
<dbReference type="CDD" id="cd06225">
    <property type="entry name" value="HAMP"/>
    <property type="match status" value="1"/>
</dbReference>
<keyword evidence="3" id="KW-0597">Phosphoprotein</keyword>
<dbReference type="InterPro" id="IPR003660">
    <property type="entry name" value="HAMP_dom"/>
</dbReference>
<evidence type="ECO:0000313" key="8">
    <source>
        <dbReference type="EMBL" id="MFB9753101.1"/>
    </source>
</evidence>
<protein>
    <submittedName>
        <fullName evidence="8">Sensor histidine kinase</fullName>
        <ecNumber evidence="8">2.7.13.3</ecNumber>
    </submittedName>
</protein>
<evidence type="ECO:0000256" key="3">
    <source>
        <dbReference type="ARBA" id="ARBA00022553"/>
    </source>
</evidence>
<dbReference type="Pfam" id="PF06580">
    <property type="entry name" value="His_kinase"/>
    <property type="match status" value="1"/>
</dbReference>
<organism evidence="8 9">
    <name type="scientific">Paenibacillus hodogayensis</name>
    <dbReference type="NCBI Taxonomy" id="279208"/>
    <lineage>
        <taxon>Bacteria</taxon>
        <taxon>Bacillati</taxon>
        <taxon>Bacillota</taxon>
        <taxon>Bacilli</taxon>
        <taxon>Bacillales</taxon>
        <taxon>Paenibacillaceae</taxon>
        <taxon>Paenibacillus</taxon>
    </lineage>
</organism>
<reference evidence="8 9" key="1">
    <citation type="submission" date="2024-09" db="EMBL/GenBank/DDBJ databases">
        <authorList>
            <person name="Sun Q."/>
            <person name="Mori K."/>
        </authorList>
    </citation>
    <scope>NUCLEOTIDE SEQUENCE [LARGE SCALE GENOMIC DNA]</scope>
    <source>
        <strain evidence="8 9">JCM 12520</strain>
    </source>
</reference>
<evidence type="ECO:0000313" key="9">
    <source>
        <dbReference type="Proteomes" id="UP001589619"/>
    </source>
</evidence>
<dbReference type="EC" id="2.7.13.3" evidence="8"/>
<dbReference type="Gene3D" id="6.10.340.10">
    <property type="match status" value="1"/>
</dbReference>
<dbReference type="SUPFAM" id="SSF158472">
    <property type="entry name" value="HAMP domain-like"/>
    <property type="match status" value="1"/>
</dbReference>
<proteinExistence type="predicted"/>
<keyword evidence="8" id="KW-0418">Kinase</keyword>
<keyword evidence="6" id="KW-0812">Transmembrane</keyword>
<comment type="subcellular location">
    <subcellularLocation>
        <location evidence="1">Cell membrane</location>
        <topology evidence="1">Multi-pass membrane protein</topology>
    </subcellularLocation>
</comment>
<evidence type="ECO:0000256" key="5">
    <source>
        <dbReference type="ARBA" id="ARBA00023136"/>
    </source>
</evidence>
<comment type="caution">
    <text evidence="8">The sequence shown here is derived from an EMBL/GenBank/DDBJ whole genome shotgun (WGS) entry which is preliminary data.</text>
</comment>
<name>A0ABV5VY16_9BACL</name>
<evidence type="ECO:0000256" key="4">
    <source>
        <dbReference type="ARBA" id="ARBA00022679"/>
    </source>
</evidence>
<keyword evidence="6" id="KW-1133">Transmembrane helix</keyword>
<dbReference type="PROSITE" id="PS50885">
    <property type="entry name" value="HAMP"/>
    <property type="match status" value="1"/>
</dbReference>
<dbReference type="PANTHER" id="PTHR34220:SF7">
    <property type="entry name" value="SENSOR HISTIDINE KINASE YPDA"/>
    <property type="match status" value="1"/>
</dbReference>
<dbReference type="PANTHER" id="PTHR34220">
    <property type="entry name" value="SENSOR HISTIDINE KINASE YPDA"/>
    <property type="match status" value="1"/>
</dbReference>
<evidence type="ECO:0000259" key="7">
    <source>
        <dbReference type="PROSITE" id="PS50885"/>
    </source>
</evidence>
<dbReference type="SUPFAM" id="SSF55874">
    <property type="entry name" value="ATPase domain of HSP90 chaperone/DNA topoisomerase II/histidine kinase"/>
    <property type="match status" value="1"/>
</dbReference>
<dbReference type="RefSeq" id="WP_344902357.1">
    <property type="nucleotide sequence ID" value="NZ_BAAAYO010000001.1"/>
</dbReference>
<sequence>MRWWGRNRKLTIFPKLIAAFLLVIAPLYVLGLVMNRLGETSVRNELSKSQQSRVEFYLNALVLEKEHIIKLLQESAMDKSLQHYTFLNGAMTLLERNDAVMRIESNLRIIKNSSVYIKSAGAHILTLDRTLSTERSITDEIAEEYAAIESAYRELPYTGELPIIAWQDRLFIGLGFPESGYWTRKPSFALTVELDPEMIRGMLGKFADYERSGAALINPRRHWNVYSASDDTVRQTLTRFIERQYEQGKREGIESVRIGSETYLVTYQYSPTLGSYLSSYIPYDQLFGKIEWYRSLFWLLSAVSTAIIILYSYLIFRSIHRPLHKLIRAFRKVEDGQYQPTPLPQTGDEFVYLFRHFNTMVGKLKVLIHEVYEQRIRAQSSELKQLQSQINPHFLYNSFFILYRLAQINDNDSIARFSRYLGEYFQYITRSAADEVPLEAEINHARTYAEIQNIRFSNRIQCDFAELPDDCARLPVPRLFLQPIIENAYKYGLEDKRTGGKIAVEIERRNEAILISVEDNGSRLTDETLHKLRLELADQGPDVEYTGLLNVHRRLRLRFGNRSGITVTRGGMGGMKVVLTLQVEEP</sequence>
<dbReference type="Gene3D" id="3.30.565.10">
    <property type="entry name" value="Histidine kinase-like ATPase, C-terminal domain"/>
    <property type="match status" value="1"/>
</dbReference>
<dbReference type="EMBL" id="JBHMAG010000012">
    <property type="protein sequence ID" value="MFB9753101.1"/>
    <property type="molecule type" value="Genomic_DNA"/>
</dbReference>
<feature type="transmembrane region" description="Helical" evidence="6">
    <location>
        <begin position="296"/>
        <end position="316"/>
    </location>
</feature>
<dbReference type="InterPro" id="IPR010559">
    <property type="entry name" value="Sig_transdc_His_kin_internal"/>
</dbReference>
<evidence type="ECO:0000256" key="2">
    <source>
        <dbReference type="ARBA" id="ARBA00022475"/>
    </source>
</evidence>
<feature type="domain" description="HAMP" evidence="7">
    <location>
        <begin position="317"/>
        <end position="369"/>
    </location>
</feature>
<dbReference type="SMART" id="SM00304">
    <property type="entry name" value="HAMP"/>
    <property type="match status" value="1"/>
</dbReference>
<evidence type="ECO:0000256" key="1">
    <source>
        <dbReference type="ARBA" id="ARBA00004651"/>
    </source>
</evidence>
<dbReference type="InterPro" id="IPR036890">
    <property type="entry name" value="HATPase_C_sf"/>
</dbReference>
<keyword evidence="5 6" id="KW-0472">Membrane</keyword>
<keyword evidence="9" id="KW-1185">Reference proteome</keyword>
<keyword evidence="4 8" id="KW-0808">Transferase</keyword>
<dbReference type="Pfam" id="PF00672">
    <property type="entry name" value="HAMP"/>
    <property type="match status" value="1"/>
</dbReference>
<evidence type="ECO:0000256" key="6">
    <source>
        <dbReference type="SAM" id="Phobius"/>
    </source>
</evidence>
<dbReference type="GO" id="GO:0004673">
    <property type="term" value="F:protein histidine kinase activity"/>
    <property type="evidence" value="ECO:0007669"/>
    <property type="project" value="UniProtKB-EC"/>
</dbReference>
<dbReference type="Proteomes" id="UP001589619">
    <property type="component" value="Unassembled WGS sequence"/>
</dbReference>
<dbReference type="InterPro" id="IPR050640">
    <property type="entry name" value="Bact_2-comp_sensor_kinase"/>
</dbReference>